<name>A0A0C2XFX6_HEBCY</name>
<reference evidence="2" key="2">
    <citation type="submission" date="2015-01" db="EMBL/GenBank/DDBJ databases">
        <title>Evolutionary Origins and Diversification of the Mycorrhizal Mutualists.</title>
        <authorList>
            <consortium name="DOE Joint Genome Institute"/>
            <consortium name="Mycorrhizal Genomics Consortium"/>
            <person name="Kohler A."/>
            <person name="Kuo A."/>
            <person name="Nagy L.G."/>
            <person name="Floudas D."/>
            <person name="Copeland A."/>
            <person name="Barry K.W."/>
            <person name="Cichocki N."/>
            <person name="Veneault-Fourrey C."/>
            <person name="LaButti K."/>
            <person name="Lindquist E.A."/>
            <person name="Lipzen A."/>
            <person name="Lundell T."/>
            <person name="Morin E."/>
            <person name="Murat C."/>
            <person name="Riley R."/>
            <person name="Ohm R."/>
            <person name="Sun H."/>
            <person name="Tunlid A."/>
            <person name="Henrissat B."/>
            <person name="Grigoriev I.V."/>
            <person name="Hibbett D.S."/>
            <person name="Martin F."/>
        </authorList>
    </citation>
    <scope>NUCLEOTIDE SEQUENCE [LARGE SCALE GENOMIC DNA]</scope>
    <source>
        <strain evidence="2">h7</strain>
    </source>
</reference>
<dbReference type="Proteomes" id="UP000053424">
    <property type="component" value="Unassembled WGS sequence"/>
</dbReference>
<organism evidence="1 2">
    <name type="scientific">Hebeloma cylindrosporum</name>
    <dbReference type="NCBI Taxonomy" id="76867"/>
    <lineage>
        <taxon>Eukaryota</taxon>
        <taxon>Fungi</taxon>
        <taxon>Dikarya</taxon>
        <taxon>Basidiomycota</taxon>
        <taxon>Agaricomycotina</taxon>
        <taxon>Agaricomycetes</taxon>
        <taxon>Agaricomycetidae</taxon>
        <taxon>Agaricales</taxon>
        <taxon>Agaricineae</taxon>
        <taxon>Hymenogastraceae</taxon>
        <taxon>Hebeloma</taxon>
    </lineage>
</organism>
<dbReference type="EMBL" id="KN831802">
    <property type="protein sequence ID" value="KIM36818.1"/>
    <property type="molecule type" value="Genomic_DNA"/>
</dbReference>
<dbReference type="HOGENOM" id="CLU_044126_2_2_1"/>
<sequence length="255" mass="28734">MYQNWQFVNIDKRHTSGYLGKLGGLFFSSITEELIYTLTIPAGPLQPALSNSPFQEVASIWAGDRIICLGDYATSWPQNILDAVDFLPKSSDQTSHDPTQMSPEAFTASCKLIIDVDFGPDMLVAFPRDRVWALRNISKKLYVRSDRVPTINGEKNLEYESHHGLQSFPGLGQVVLANILWSDDSSTSMRFSDVQGGWAGDRIDIRLMDDVAEEMQEQGWKDISRQEVIKIYDIFFEEGNVEGELPEEPQASFNS</sequence>
<protein>
    <submittedName>
        <fullName evidence="1">Uncharacterized protein</fullName>
    </submittedName>
</protein>
<proteinExistence type="predicted"/>
<gene>
    <name evidence="1" type="ORF">M413DRAFT_448941</name>
</gene>
<evidence type="ECO:0000313" key="2">
    <source>
        <dbReference type="Proteomes" id="UP000053424"/>
    </source>
</evidence>
<accession>A0A0C2XFX6</accession>
<dbReference type="OrthoDB" id="2588098at2759"/>
<reference evidence="1 2" key="1">
    <citation type="submission" date="2014-04" db="EMBL/GenBank/DDBJ databases">
        <authorList>
            <consortium name="DOE Joint Genome Institute"/>
            <person name="Kuo A."/>
            <person name="Gay G."/>
            <person name="Dore J."/>
            <person name="Kohler A."/>
            <person name="Nagy L.G."/>
            <person name="Floudas D."/>
            <person name="Copeland A."/>
            <person name="Barry K.W."/>
            <person name="Cichocki N."/>
            <person name="Veneault-Fourrey C."/>
            <person name="LaButti K."/>
            <person name="Lindquist E.A."/>
            <person name="Lipzen A."/>
            <person name="Lundell T."/>
            <person name="Morin E."/>
            <person name="Murat C."/>
            <person name="Sun H."/>
            <person name="Tunlid A."/>
            <person name="Henrissat B."/>
            <person name="Grigoriev I.V."/>
            <person name="Hibbett D.S."/>
            <person name="Martin F."/>
            <person name="Nordberg H.P."/>
            <person name="Cantor M.N."/>
            <person name="Hua S.X."/>
        </authorList>
    </citation>
    <scope>NUCLEOTIDE SEQUENCE [LARGE SCALE GENOMIC DNA]</scope>
    <source>
        <strain evidence="2">h7</strain>
    </source>
</reference>
<dbReference type="AlphaFoldDB" id="A0A0C2XFX6"/>
<keyword evidence="2" id="KW-1185">Reference proteome</keyword>
<evidence type="ECO:0000313" key="1">
    <source>
        <dbReference type="EMBL" id="KIM36818.1"/>
    </source>
</evidence>